<protein>
    <recommendedName>
        <fullName evidence="2">non-specific serine/threonine protein kinase</fullName>
        <ecNumber evidence="2">2.7.11.1</ecNumber>
    </recommendedName>
</protein>
<dbReference type="InterPro" id="IPR017441">
    <property type="entry name" value="Protein_kinase_ATP_BS"/>
</dbReference>
<feature type="binding site" evidence="8">
    <location>
        <position position="49"/>
    </location>
    <ligand>
        <name>ATP</name>
        <dbReference type="ChEBI" id="CHEBI:30616"/>
    </ligand>
</feature>
<keyword evidence="7 8" id="KW-0067">ATP-binding</keyword>
<evidence type="ECO:0000256" key="2">
    <source>
        <dbReference type="ARBA" id="ARBA00012513"/>
    </source>
</evidence>
<dbReference type="InterPro" id="IPR000719">
    <property type="entry name" value="Prot_kinase_dom"/>
</dbReference>
<dbReference type="EC" id="2.7.11.1" evidence="2"/>
<dbReference type="Ensembl" id="ENSACIT00000010920.1">
    <property type="protein sequence ID" value="ENSACIP00000010614.1"/>
    <property type="gene ID" value="ENSACIG00000008310.1"/>
</dbReference>
<feature type="domain" description="Protein kinase" evidence="9">
    <location>
        <begin position="20"/>
        <end position="187"/>
    </location>
</feature>
<proteinExistence type="inferred from homology"/>
<dbReference type="GO" id="GO:0005524">
    <property type="term" value="F:ATP binding"/>
    <property type="evidence" value="ECO:0007669"/>
    <property type="project" value="UniProtKB-UniRule"/>
</dbReference>
<accession>A0A3Q0REG9</accession>
<dbReference type="GO" id="GO:0005737">
    <property type="term" value="C:cytoplasm"/>
    <property type="evidence" value="ECO:0007669"/>
    <property type="project" value="TreeGrafter"/>
</dbReference>
<keyword evidence="11" id="KW-1185">Reference proteome</keyword>
<evidence type="ECO:0000259" key="9">
    <source>
        <dbReference type="PROSITE" id="PS50011"/>
    </source>
</evidence>
<dbReference type="Gene3D" id="1.10.510.10">
    <property type="entry name" value="Transferase(Phosphotransferase) domain 1"/>
    <property type="match status" value="1"/>
</dbReference>
<evidence type="ECO:0000256" key="6">
    <source>
        <dbReference type="ARBA" id="ARBA00022777"/>
    </source>
</evidence>
<keyword evidence="3" id="KW-0723">Serine/threonine-protein kinase</keyword>
<dbReference type="InterPro" id="IPR011009">
    <property type="entry name" value="Kinase-like_dom_sf"/>
</dbReference>
<dbReference type="STRING" id="61819.ENSACIP00000010614"/>
<dbReference type="PANTHER" id="PTHR48012:SF15">
    <property type="entry name" value="MITOGEN-ACTIVATED PROTEIN KINASE KINASE KINASE KINASE 1"/>
    <property type="match status" value="1"/>
</dbReference>
<dbReference type="FunFam" id="3.30.200.20:FF:000040">
    <property type="entry name" value="Dual specificity mitogen-activated protein kinase kinase"/>
    <property type="match status" value="1"/>
</dbReference>
<evidence type="ECO:0000256" key="1">
    <source>
        <dbReference type="ARBA" id="ARBA00008874"/>
    </source>
</evidence>
<dbReference type="PROSITE" id="PS00107">
    <property type="entry name" value="PROTEIN_KINASE_ATP"/>
    <property type="match status" value="1"/>
</dbReference>
<dbReference type="Pfam" id="PF00069">
    <property type="entry name" value="Pkinase"/>
    <property type="match status" value="1"/>
</dbReference>
<evidence type="ECO:0000313" key="11">
    <source>
        <dbReference type="Proteomes" id="UP000261340"/>
    </source>
</evidence>
<dbReference type="GeneTree" id="ENSGT00940000160308"/>
<name>A0A3Q0REG9_AMPCI</name>
<keyword evidence="4" id="KW-0808">Transferase</keyword>
<evidence type="ECO:0000256" key="7">
    <source>
        <dbReference type="ARBA" id="ARBA00022840"/>
    </source>
</evidence>
<comment type="similarity">
    <text evidence="1">Belongs to the protein kinase superfamily. STE Ser/Thr protein kinase family. STE20 subfamily.</text>
</comment>
<organism evidence="10 11">
    <name type="scientific">Amphilophus citrinellus</name>
    <name type="common">Midas cichlid</name>
    <name type="synonym">Cichlasoma citrinellum</name>
    <dbReference type="NCBI Taxonomy" id="61819"/>
    <lineage>
        <taxon>Eukaryota</taxon>
        <taxon>Metazoa</taxon>
        <taxon>Chordata</taxon>
        <taxon>Craniata</taxon>
        <taxon>Vertebrata</taxon>
        <taxon>Euteleostomi</taxon>
        <taxon>Actinopterygii</taxon>
        <taxon>Neopterygii</taxon>
        <taxon>Teleostei</taxon>
        <taxon>Neoteleostei</taxon>
        <taxon>Acanthomorphata</taxon>
        <taxon>Ovalentaria</taxon>
        <taxon>Cichlomorphae</taxon>
        <taxon>Cichliformes</taxon>
        <taxon>Cichlidae</taxon>
        <taxon>New World cichlids</taxon>
        <taxon>Cichlasomatinae</taxon>
        <taxon>Heroini</taxon>
        <taxon>Amphilophus</taxon>
    </lineage>
</organism>
<dbReference type="SUPFAM" id="SSF56112">
    <property type="entry name" value="Protein kinase-like (PK-like)"/>
    <property type="match status" value="1"/>
</dbReference>
<dbReference type="GO" id="GO:1902531">
    <property type="term" value="P:regulation of intracellular signal transduction"/>
    <property type="evidence" value="ECO:0007669"/>
    <property type="project" value="UniProtKB-ARBA"/>
</dbReference>
<keyword evidence="5 8" id="KW-0547">Nucleotide-binding</keyword>
<dbReference type="GO" id="GO:0008349">
    <property type="term" value="F:MAP kinase kinase kinase kinase activity"/>
    <property type="evidence" value="ECO:0007669"/>
    <property type="project" value="TreeGrafter"/>
</dbReference>
<keyword evidence="6" id="KW-0418">Kinase</keyword>
<evidence type="ECO:0000256" key="4">
    <source>
        <dbReference type="ARBA" id="ARBA00022679"/>
    </source>
</evidence>
<dbReference type="Proteomes" id="UP000261340">
    <property type="component" value="Unplaced"/>
</dbReference>
<dbReference type="PANTHER" id="PTHR48012">
    <property type="entry name" value="STERILE20-LIKE KINASE, ISOFORM B-RELATED"/>
    <property type="match status" value="1"/>
</dbReference>
<evidence type="ECO:0000256" key="5">
    <source>
        <dbReference type="ARBA" id="ARBA00022741"/>
    </source>
</evidence>
<dbReference type="PROSITE" id="PS50011">
    <property type="entry name" value="PROTEIN_KINASE_DOM"/>
    <property type="match status" value="1"/>
</dbReference>
<dbReference type="InterPro" id="IPR050629">
    <property type="entry name" value="STE20/SPS1-PAK"/>
</dbReference>
<dbReference type="AlphaFoldDB" id="A0A3Q0REG9"/>
<evidence type="ECO:0000256" key="8">
    <source>
        <dbReference type="PROSITE-ProRule" id="PRU10141"/>
    </source>
</evidence>
<evidence type="ECO:0000256" key="3">
    <source>
        <dbReference type="ARBA" id="ARBA00022527"/>
    </source>
</evidence>
<reference evidence="10" key="2">
    <citation type="submission" date="2025-09" db="UniProtKB">
        <authorList>
            <consortium name="Ensembl"/>
        </authorList>
    </citation>
    <scope>IDENTIFICATION</scope>
</reference>
<dbReference type="OMA" id="ASKLWIC"/>
<evidence type="ECO:0000313" key="10">
    <source>
        <dbReference type="Ensembl" id="ENSACIP00000010614.1"/>
    </source>
</evidence>
<sequence length="187" mass="21371">MDFHQRAALDISTKNPQDDFEILLRVGGGTYGEVYKARNKQNGELAAIKVIKMEPEDDFSIIQQEIIIVKSCKHPNIVAYYGSYIRANKLWICMEFCGGGSLQDIYHVTGPLSEPQIAYICREMLQGLDYLHAQKKIHRDIKVSALKGDVFVFVTRQQVKLAVWKKRVSAVQRRRGKQIWVQCSPGE</sequence>
<reference evidence="10" key="1">
    <citation type="submission" date="2025-08" db="UniProtKB">
        <authorList>
            <consortium name="Ensembl"/>
        </authorList>
    </citation>
    <scope>IDENTIFICATION</scope>
</reference>